<gene>
    <name evidence="2" type="ORF">PVAP13_2KG198416</name>
</gene>
<dbReference type="Proteomes" id="UP000823388">
    <property type="component" value="Chromosome 2K"/>
</dbReference>
<organism evidence="2 3">
    <name type="scientific">Panicum virgatum</name>
    <name type="common">Blackwell switchgrass</name>
    <dbReference type="NCBI Taxonomy" id="38727"/>
    <lineage>
        <taxon>Eukaryota</taxon>
        <taxon>Viridiplantae</taxon>
        <taxon>Streptophyta</taxon>
        <taxon>Embryophyta</taxon>
        <taxon>Tracheophyta</taxon>
        <taxon>Spermatophyta</taxon>
        <taxon>Magnoliopsida</taxon>
        <taxon>Liliopsida</taxon>
        <taxon>Poales</taxon>
        <taxon>Poaceae</taxon>
        <taxon>PACMAD clade</taxon>
        <taxon>Panicoideae</taxon>
        <taxon>Panicodae</taxon>
        <taxon>Paniceae</taxon>
        <taxon>Panicinae</taxon>
        <taxon>Panicum</taxon>
        <taxon>Panicum sect. Hiantes</taxon>
    </lineage>
</organism>
<dbReference type="EMBL" id="CM029039">
    <property type="protein sequence ID" value="KAG2642283.1"/>
    <property type="molecule type" value="Genomic_DNA"/>
</dbReference>
<dbReference type="AlphaFoldDB" id="A0A8T0WC81"/>
<evidence type="ECO:0000313" key="2">
    <source>
        <dbReference type="EMBL" id="KAG2642283.1"/>
    </source>
</evidence>
<keyword evidence="3" id="KW-1185">Reference proteome</keyword>
<name>A0A8T0WC81_PANVG</name>
<sequence length="150" mass="14998">MDLASYETSSLASRPHPNPNPTSLAAVLKISASTKSRCSLPSSSGSIAGARWRRVASCLHSLAGDGDTRGKAAVGASARAEGDVDLAPDARGPIHGSGHDSVPLPPLAPAASDGDGDTRSMAAIGQKVGRPPGLDPVKGGKEVGCPVSIR</sequence>
<feature type="region of interest" description="Disordered" evidence="1">
    <location>
        <begin position="62"/>
        <end position="150"/>
    </location>
</feature>
<comment type="caution">
    <text evidence="2">The sequence shown here is derived from an EMBL/GenBank/DDBJ whole genome shotgun (WGS) entry which is preliminary data.</text>
</comment>
<accession>A0A8T0WC81</accession>
<evidence type="ECO:0000313" key="3">
    <source>
        <dbReference type="Proteomes" id="UP000823388"/>
    </source>
</evidence>
<protein>
    <submittedName>
        <fullName evidence="2">Uncharacterized protein</fullName>
    </submittedName>
</protein>
<reference evidence="2" key="1">
    <citation type="submission" date="2020-05" db="EMBL/GenBank/DDBJ databases">
        <title>WGS assembly of Panicum virgatum.</title>
        <authorList>
            <person name="Lovell J.T."/>
            <person name="Jenkins J."/>
            <person name="Shu S."/>
            <person name="Juenger T.E."/>
            <person name="Schmutz J."/>
        </authorList>
    </citation>
    <scope>NUCLEOTIDE SEQUENCE</scope>
    <source>
        <strain evidence="2">AP13</strain>
    </source>
</reference>
<evidence type="ECO:0000256" key="1">
    <source>
        <dbReference type="SAM" id="MobiDB-lite"/>
    </source>
</evidence>
<feature type="compositionally biased region" description="Polar residues" evidence="1">
    <location>
        <begin position="1"/>
        <end position="12"/>
    </location>
</feature>
<feature type="region of interest" description="Disordered" evidence="1">
    <location>
        <begin position="1"/>
        <end position="23"/>
    </location>
</feature>
<proteinExistence type="predicted"/>